<dbReference type="InterPro" id="IPR029063">
    <property type="entry name" value="SAM-dependent_MTases_sf"/>
</dbReference>
<dbReference type="CDD" id="cd02440">
    <property type="entry name" value="AdoMet_MTases"/>
    <property type="match status" value="1"/>
</dbReference>
<proteinExistence type="predicted"/>
<dbReference type="STRING" id="1348624.GCA_001591545_01348"/>
<dbReference type="PANTHER" id="PTHR43861:SF1">
    <property type="entry name" value="TRANS-ACONITATE 2-METHYLTRANSFERASE"/>
    <property type="match status" value="1"/>
</dbReference>
<keyword evidence="3" id="KW-1185">Reference proteome</keyword>
<dbReference type="RefSeq" id="WP_066138707.1">
    <property type="nucleotide sequence ID" value="NZ_CBCSGM010000001.1"/>
</dbReference>
<dbReference type="AlphaFoldDB" id="A0A2X4W858"/>
<protein>
    <submittedName>
        <fullName evidence="2">Methyltransferase, UbiE/COQ5 family</fullName>
        <ecNumber evidence="2">2.1.1.163</ecNumber>
    </submittedName>
</protein>
<evidence type="ECO:0000259" key="1">
    <source>
        <dbReference type="Pfam" id="PF13847"/>
    </source>
</evidence>
<dbReference type="GO" id="GO:0032259">
    <property type="term" value="P:methylation"/>
    <property type="evidence" value="ECO:0007669"/>
    <property type="project" value="UniProtKB-KW"/>
</dbReference>
<dbReference type="KEGG" id="blen:NCTC4824_02296"/>
<dbReference type="Proteomes" id="UP000249134">
    <property type="component" value="Chromosome 1"/>
</dbReference>
<evidence type="ECO:0000313" key="3">
    <source>
        <dbReference type="Proteomes" id="UP000249134"/>
    </source>
</evidence>
<dbReference type="GO" id="GO:0043770">
    <property type="term" value="F:demethylmenaquinone methyltransferase activity"/>
    <property type="evidence" value="ECO:0007669"/>
    <property type="project" value="UniProtKB-EC"/>
</dbReference>
<dbReference type="EMBL" id="LS483476">
    <property type="protein sequence ID" value="SQI58919.1"/>
    <property type="molecule type" value="Genomic_DNA"/>
</dbReference>
<dbReference type="InterPro" id="IPR025714">
    <property type="entry name" value="Methyltranfer_dom"/>
</dbReference>
<evidence type="ECO:0000313" key="2">
    <source>
        <dbReference type="EMBL" id="SQI58919.1"/>
    </source>
</evidence>
<keyword evidence="2" id="KW-0808">Transferase</keyword>
<dbReference type="EC" id="2.1.1.163" evidence="2"/>
<dbReference type="Gene3D" id="3.40.50.150">
    <property type="entry name" value="Vaccinia Virus protein VP39"/>
    <property type="match status" value="1"/>
</dbReference>
<dbReference type="Pfam" id="PF13847">
    <property type="entry name" value="Methyltransf_31"/>
    <property type="match status" value="1"/>
</dbReference>
<feature type="domain" description="Methyltransferase" evidence="1">
    <location>
        <begin position="34"/>
        <end position="147"/>
    </location>
</feature>
<accession>A0A2X4W858</accession>
<sequence>MGAEVAKDRATLQNSSIIDARTLENSHKRLAEVIKPGMTVLDVGCGTGAITSGIAEVVGPRGRVIGIDNNQDLILKARHLYKDNPIISFEIGDIYQLPYQNEFDIVTSARVLQWLSRPKAALQQMVQAVKNNGSVLILDYNHTKISWEPEIPKTMQDFYDDFLRWRSDAGMDNEIADHLPDMFSELGLSDIKTTKQSEYTKHTDTNFQTQITIWADVAAIKGIQMVNDGFISEGQRSQAEKDFRKWINTSAESQTMYLLAVEGKKSKQ</sequence>
<organism evidence="2 3">
    <name type="scientific">Lederbergia lenta</name>
    <name type="common">Bacillus lentus</name>
    <dbReference type="NCBI Taxonomy" id="1467"/>
    <lineage>
        <taxon>Bacteria</taxon>
        <taxon>Bacillati</taxon>
        <taxon>Bacillota</taxon>
        <taxon>Bacilli</taxon>
        <taxon>Bacillales</taxon>
        <taxon>Bacillaceae</taxon>
        <taxon>Lederbergia</taxon>
    </lineage>
</organism>
<reference evidence="2 3" key="1">
    <citation type="submission" date="2018-06" db="EMBL/GenBank/DDBJ databases">
        <authorList>
            <consortium name="Pathogen Informatics"/>
            <person name="Doyle S."/>
        </authorList>
    </citation>
    <scope>NUCLEOTIDE SEQUENCE [LARGE SCALE GENOMIC DNA]</scope>
    <source>
        <strain evidence="2 3">NCTC4824</strain>
    </source>
</reference>
<gene>
    <name evidence="2" type="primary">ubiE_2</name>
    <name evidence="2" type="ORF">NCTC4824_02296</name>
</gene>
<dbReference type="SUPFAM" id="SSF53335">
    <property type="entry name" value="S-adenosyl-L-methionine-dependent methyltransferases"/>
    <property type="match status" value="1"/>
</dbReference>
<dbReference type="PANTHER" id="PTHR43861">
    <property type="entry name" value="TRANS-ACONITATE 2-METHYLTRANSFERASE-RELATED"/>
    <property type="match status" value="1"/>
</dbReference>
<keyword evidence="2" id="KW-0489">Methyltransferase</keyword>
<name>A0A2X4W858_LEDLE</name>